<evidence type="ECO:0000313" key="2">
    <source>
        <dbReference type="EMBL" id="KTB46646.1"/>
    </source>
</evidence>
<name>A0A0W0GDK7_MONRR</name>
<sequence length="180" mass="19984">MSPHPAVELVTAIAEDGHGAVVIGAIITPVSAFALYRLLRLLYPCLTLFELETAESNLDATFDNAVESGSLSYGRDRDLITETRLRLKRKASEIRSRSLQNSSSIWRTYLGFHPELLSEIIEWSNNAEKLRWDILAIVEDDNQHRYDIELNRRGNAANCPSIASPILPTASSSSTSQARA</sequence>
<dbReference type="EMBL" id="LATX01000290">
    <property type="protein sequence ID" value="KTB46646.1"/>
    <property type="molecule type" value="Genomic_DNA"/>
</dbReference>
<gene>
    <name evidence="2" type="ORF">WG66_777</name>
</gene>
<organism evidence="2 3">
    <name type="scientific">Moniliophthora roreri</name>
    <name type="common">Frosty pod rot fungus</name>
    <name type="synonym">Monilia roreri</name>
    <dbReference type="NCBI Taxonomy" id="221103"/>
    <lineage>
        <taxon>Eukaryota</taxon>
        <taxon>Fungi</taxon>
        <taxon>Dikarya</taxon>
        <taxon>Basidiomycota</taxon>
        <taxon>Agaricomycotina</taxon>
        <taxon>Agaricomycetes</taxon>
        <taxon>Agaricomycetidae</taxon>
        <taxon>Agaricales</taxon>
        <taxon>Marasmiineae</taxon>
        <taxon>Marasmiaceae</taxon>
        <taxon>Moniliophthora</taxon>
    </lineage>
</organism>
<feature type="transmembrane region" description="Helical" evidence="1">
    <location>
        <begin position="20"/>
        <end position="39"/>
    </location>
</feature>
<keyword evidence="1" id="KW-0812">Transmembrane</keyword>
<accession>A0A0W0GDK7</accession>
<reference evidence="2 3" key="1">
    <citation type="submission" date="2015-12" db="EMBL/GenBank/DDBJ databases">
        <title>Draft genome sequence of Moniliophthora roreri, the causal agent of frosty pod rot of cacao.</title>
        <authorList>
            <person name="Aime M.C."/>
            <person name="Diaz-Valderrama J.R."/>
            <person name="Kijpornyongpan T."/>
            <person name="Phillips-Mora W."/>
        </authorList>
    </citation>
    <scope>NUCLEOTIDE SEQUENCE [LARGE SCALE GENOMIC DNA]</scope>
    <source>
        <strain evidence="2 3">MCA 2952</strain>
    </source>
</reference>
<keyword evidence="1" id="KW-0472">Membrane</keyword>
<dbReference type="AlphaFoldDB" id="A0A0W0GDK7"/>
<keyword evidence="1" id="KW-1133">Transmembrane helix</keyword>
<dbReference type="Proteomes" id="UP000054988">
    <property type="component" value="Unassembled WGS sequence"/>
</dbReference>
<protein>
    <submittedName>
        <fullName evidence="2">Uncharacterized protein</fullName>
    </submittedName>
</protein>
<evidence type="ECO:0000256" key="1">
    <source>
        <dbReference type="SAM" id="Phobius"/>
    </source>
</evidence>
<evidence type="ECO:0000313" key="3">
    <source>
        <dbReference type="Proteomes" id="UP000054988"/>
    </source>
</evidence>
<comment type="caution">
    <text evidence="2">The sequence shown here is derived from an EMBL/GenBank/DDBJ whole genome shotgun (WGS) entry which is preliminary data.</text>
</comment>
<proteinExistence type="predicted"/>